<dbReference type="EMBL" id="AAOF01000002">
    <property type="protein sequence ID" value="EAR22575.1"/>
    <property type="molecule type" value="Genomic_DNA"/>
</dbReference>
<dbReference type="AlphaFoldDB" id="A4BMX6"/>
<dbReference type="PANTHER" id="PTHR36919:SF2">
    <property type="entry name" value="BLL6627 PROTEIN"/>
    <property type="match status" value="1"/>
</dbReference>
<evidence type="ECO:0000313" key="3">
    <source>
        <dbReference type="Proteomes" id="UP000003374"/>
    </source>
</evidence>
<name>A4BMX6_9GAMM</name>
<sequence length="202" mass="22311">MEVPPVPIDCRAVALLCMGELGVTWPKRCVALLRGDCTVRIVRVVASLWLLVSLPLQAGPAGQQGALGVWINDKSTVAVRIADCGSELCGRIVWLAKPYHGNGALKRDRHNPNPGKREQPLCGLQVLEGFQQTAARSWVDGLIYDPRKGKTYHSYLTLAEPDQLRVRAYVLLPLFGKTQIWHRTVPPAHECPRHSRTRSPAG</sequence>
<evidence type="ECO:0000313" key="2">
    <source>
        <dbReference type="EMBL" id="EAR22575.1"/>
    </source>
</evidence>
<dbReference type="eggNOG" id="COG4731">
    <property type="taxonomic scope" value="Bacteria"/>
</dbReference>
<accession>A4BMX6</accession>
<evidence type="ECO:0000259" key="1">
    <source>
        <dbReference type="Pfam" id="PF09917"/>
    </source>
</evidence>
<reference evidence="2 3" key="1">
    <citation type="submission" date="2006-02" db="EMBL/GenBank/DDBJ databases">
        <authorList>
            <person name="Waterbury J."/>
            <person name="Ferriera S."/>
            <person name="Johnson J."/>
            <person name="Kravitz S."/>
            <person name="Halpern A."/>
            <person name="Remington K."/>
            <person name="Beeson K."/>
            <person name="Tran B."/>
            <person name="Rogers Y.-H."/>
            <person name="Friedman R."/>
            <person name="Venter J.C."/>
        </authorList>
    </citation>
    <scope>NUCLEOTIDE SEQUENCE [LARGE SCALE GENOMIC DNA]</scope>
    <source>
        <strain evidence="2 3">Nb-231</strain>
    </source>
</reference>
<feature type="domain" description="DUF2147" evidence="1">
    <location>
        <begin position="68"/>
        <end position="183"/>
    </location>
</feature>
<dbReference type="InterPro" id="IPR019223">
    <property type="entry name" value="DUF2147"/>
</dbReference>
<organism evidence="2 3">
    <name type="scientific">Nitrococcus mobilis Nb-231</name>
    <dbReference type="NCBI Taxonomy" id="314278"/>
    <lineage>
        <taxon>Bacteria</taxon>
        <taxon>Pseudomonadati</taxon>
        <taxon>Pseudomonadota</taxon>
        <taxon>Gammaproteobacteria</taxon>
        <taxon>Chromatiales</taxon>
        <taxon>Ectothiorhodospiraceae</taxon>
        <taxon>Nitrococcus</taxon>
    </lineage>
</organism>
<comment type="caution">
    <text evidence="2">The sequence shown here is derived from an EMBL/GenBank/DDBJ whole genome shotgun (WGS) entry which is preliminary data.</text>
</comment>
<protein>
    <recommendedName>
        <fullName evidence="1">DUF2147 domain-containing protein</fullName>
    </recommendedName>
</protein>
<gene>
    <name evidence="2" type="ORF">NB231_08993</name>
</gene>
<dbReference type="PANTHER" id="PTHR36919">
    <property type="entry name" value="BLR1215 PROTEIN"/>
    <property type="match status" value="1"/>
</dbReference>
<dbReference type="HOGENOM" id="CLU_108869_1_1_6"/>
<dbReference type="Proteomes" id="UP000003374">
    <property type="component" value="Unassembled WGS sequence"/>
</dbReference>
<proteinExistence type="predicted"/>
<dbReference type="Gene3D" id="2.40.128.520">
    <property type="match status" value="1"/>
</dbReference>
<dbReference type="Pfam" id="PF09917">
    <property type="entry name" value="DUF2147"/>
    <property type="match status" value="1"/>
</dbReference>
<keyword evidence="3" id="KW-1185">Reference proteome</keyword>